<evidence type="ECO:0000259" key="2">
    <source>
        <dbReference type="PROSITE" id="PS50003"/>
    </source>
</evidence>
<feature type="region of interest" description="Disordered" evidence="1">
    <location>
        <begin position="181"/>
        <end position="207"/>
    </location>
</feature>
<feature type="region of interest" description="Disordered" evidence="1">
    <location>
        <begin position="1"/>
        <end position="84"/>
    </location>
</feature>
<proteinExistence type="predicted"/>
<feature type="compositionally biased region" description="Low complexity" evidence="1">
    <location>
        <begin position="19"/>
        <end position="38"/>
    </location>
</feature>
<feature type="compositionally biased region" description="Acidic residues" evidence="1">
    <location>
        <begin position="60"/>
        <end position="84"/>
    </location>
</feature>
<dbReference type="EMBL" id="CAUYUJ010018462">
    <property type="protein sequence ID" value="CAK0883766.1"/>
    <property type="molecule type" value="Genomic_DNA"/>
</dbReference>
<comment type="caution">
    <text evidence="3">The sequence shown here is derived from an EMBL/GenBank/DDBJ whole genome shotgun (WGS) entry which is preliminary data.</text>
</comment>
<feature type="non-terminal residue" evidence="3">
    <location>
        <position position="1"/>
    </location>
</feature>
<protein>
    <recommendedName>
        <fullName evidence="2">PH domain-containing protein</fullName>
    </recommendedName>
</protein>
<dbReference type="SUPFAM" id="SSF50729">
    <property type="entry name" value="PH domain-like"/>
    <property type="match status" value="1"/>
</dbReference>
<evidence type="ECO:0000256" key="1">
    <source>
        <dbReference type="SAM" id="MobiDB-lite"/>
    </source>
</evidence>
<feature type="domain" description="PH" evidence="2">
    <location>
        <begin position="82"/>
        <end position="178"/>
    </location>
</feature>
<keyword evidence="4" id="KW-1185">Reference proteome</keyword>
<feature type="compositionally biased region" description="Acidic residues" evidence="1">
    <location>
        <begin position="39"/>
        <end position="51"/>
    </location>
</feature>
<name>A0ABN9WG00_9DINO</name>
<accession>A0ABN9WG00</accession>
<dbReference type="Proteomes" id="UP001189429">
    <property type="component" value="Unassembled WGS sequence"/>
</dbReference>
<evidence type="ECO:0000313" key="4">
    <source>
        <dbReference type="Proteomes" id="UP001189429"/>
    </source>
</evidence>
<dbReference type="SMART" id="SM00233">
    <property type="entry name" value="PH"/>
    <property type="match status" value="1"/>
</dbReference>
<organism evidence="3 4">
    <name type="scientific">Prorocentrum cordatum</name>
    <dbReference type="NCBI Taxonomy" id="2364126"/>
    <lineage>
        <taxon>Eukaryota</taxon>
        <taxon>Sar</taxon>
        <taxon>Alveolata</taxon>
        <taxon>Dinophyceae</taxon>
        <taxon>Prorocentrales</taxon>
        <taxon>Prorocentraceae</taxon>
        <taxon>Prorocentrum</taxon>
    </lineage>
</organism>
<evidence type="ECO:0000313" key="3">
    <source>
        <dbReference type="EMBL" id="CAK0883766.1"/>
    </source>
</evidence>
<sequence>QERADVDAEAEEEEEEEAAAQGPRGQPGAAPRGAASEEQGAEEALEQEEDPAERSRGGEDSEGAAENPEDSPEPLEPDDAEDVLCEGPLEIMKKGQKKKKYCVLFKDRLDYWAAAEDRAAGSTATGSLPAEVVAELRAEDWGFSLLVQGEPAQKPLELHSTGRENHRMWLDAMQRWKWGKQDPALPQPATNFSFVEEPSRWEPAAEA</sequence>
<feature type="non-terminal residue" evidence="3">
    <location>
        <position position="207"/>
    </location>
</feature>
<gene>
    <name evidence="3" type="ORF">PCOR1329_LOCUS65897</name>
</gene>
<dbReference type="InterPro" id="IPR001849">
    <property type="entry name" value="PH_domain"/>
</dbReference>
<dbReference type="PROSITE" id="PS50003">
    <property type="entry name" value="PH_DOMAIN"/>
    <property type="match status" value="1"/>
</dbReference>
<feature type="compositionally biased region" description="Acidic residues" evidence="1">
    <location>
        <begin position="7"/>
        <end position="18"/>
    </location>
</feature>
<reference evidence="3" key="1">
    <citation type="submission" date="2023-10" db="EMBL/GenBank/DDBJ databases">
        <authorList>
            <person name="Chen Y."/>
            <person name="Shah S."/>
            <person name="Dougan E. K."/>
            <person name="Thang M."/>
            <person name="Chan C."/>
        </authorList>
    </citation>
    <scope>NUCLEOTIDE SEQUENCE [LARGE SCALE GENOMIC DNA]</scope>
</reference>